<feature type="chain" id="PRO_5043485135" description="Secreted protein" evidence="1">
    <location>
        <begin position="24"/>
        <end position="101"/>
    </location>
</feature>
<name>A0AAV7XI11_9NEOP</name>
<protein>
    <recommendedName>
        <fullName evidence="4">Secreted protein</fullName>
    </recommendedName>
</protein>
<proteinExistence type="predicted"/>
<sequence length="101" mass="10974">MSAIRFVVLCSLAVFFFTQVVLSRPDGTEEGSIKNVEAKVSVALEDMRKAMGDLFQNISTALQSEIQKHPEASQLYKNVTDSLTSVAQQIKDAVASATPKP</sequence>
<keyword evidence="3" id="KW-1185">Reference proteome</keyword>
<evidence type="ECO:0000313" key="3">
    <source>
        <dbReference type="Proteomes" id="UP001075354"/>
    </source>
</evidence>
<evidence type="ECO:0000256" key="1">
    <source>
        <dbReference type="SAM" id="SignalP"/>
    </source>
</evidence>
<reference evidence="2" key="1">
    <citation type="submission" date="2022-12" db="EMBL/GenBank/DDBJ databases">
        <title>Chromosome-level genome assembly of the bean flower thrips Megalurothrips usitatus.</title>
        <authorList>
            <person name="Ma L."/>
            <person name="Liu Q."/>
            <person name="Li H."/>
            <person name="Cai W."/>
        </authorList>
    </citation>
    <scope>NUCLEOTIDE SEQUENCE</scope>
    <source>
        <strain evidence="2">Cailab_2022a</strain>
    </source>
</reference>
<dbReference type="Proteomes" id="UP001075354">
    <property type="component" value="Chromosome 9"/>
</dbReference>
<comment type="caution">
    <text evidence="2">The sequence shown here is derived from an EMBL/GenBank/DDBJ whole genome shotgun (WGS) entry which is preliminary data.</text>
</comment>
<gene>
    <name evidence="2" type="ORF">ONE63_010604</name>
</gene>
<evidence type="ECO:0008006" key="4">
    <source>
        <dbReference type="Google" id="ProtNLM"/>
    </source>
</evidence>
<keyword evidence="1" id="KW-0732">Signal</keyword>
<accession>A0AAV7XI11</accession>
<organism evidence="2 3">
    <name type="scientific">Megalurothrips usitatus</name>
    <name type="common">bean blossom thrips</name>
    <dbReference type="NCBI Taxonomy" id="439358"/>
    <lineage>
        <taxon>Eukaryota</taxon>
        <taxon>Metazoa</taxon>
        <taxon>Ecdysozoa</taxon>
        <taxon>Arthropoda</taxon>
        <taxon>Hexapoda</taxon>
        <taxon>Insecta</taxon>
        <taxon>Pterygota</taxon>
        <taxon>Neoptera</taxon>
        <taxon>Paraneoptera</taxon>
        <taxon>Thysanoptera</taxon>
        <taxon>Terebrantia</taxon>
        <taxon>Thripoidea</taxon>
        <taxon>Thripidae</taxon>
        <taxon>Megalurothrips</taxon>
    </lineage>
</organism>
<dbReference type="AlphaFoldDB" id="A0AAV7XI11"/>
<dbReference type="EMBL" id="JAPTSV010000009">
    <property type="protein sequence ID" value="KAJ1524065.1"/>
    <property type="molecule type" value="Genomic_DNA"/>
</dbReference>
<evidence type="ECO:0000313" key="2">
    <source>
        <dbReference type="EMBL" id="KAJ1524065.1"/>
    </source>
</evidence>
<feature type="signal peptide" evidence="1">
    <location>
        <begin position="1"/>
        <end position="23"/>
    </location>
</feature>